<dbReference type="InterPro" id="IPR001878">
    <property type="entry name" value="Znf_CCHC"/>
</dbReference>
<name>A0A9P0CUW8_9CUCU</name>
<proteinExistence type="predicted"/>
<dbReference type="EMBL" id="OV651814">
    <property type="protein sequence ID" value="CAH1106560.1"/>
    <property type="molecule type" value="Genomic_DNA"/>
</dbReference>
<dbReference type="GO" id="GO:0008270">
    <property type="term" value="F:zinc ion binding"/>
    <property type="evidence" value="ECO:0007669"/>
    <property type="project" value="UniProtKB-KW"/>
</dbReference>
<feature type="domain" description="CCHC-type" evidence="3">
    <location>
        <begin position="32"/>
        <end position="48"/>
    </location>
</feature>
<keyword evidence="5" id="KW-1185">Reference proteome</keyword>
<dbReference type="Proteomes" id="UP001153636">
    <property type="component" value="Chromosome 2"/>
</dbReference>
<evidence type="ECO:0000313" key="4">
    <source>
        <dbReference type="EMBL" id="CAH1106560.1"/>
    </source>
</evidence>
<feature type="region of interest" description="Disordered" evidence="2">
    <location>
        <begin position="158"/>
        <end position="223"/>
    </location>
</feature>
<reference evidence="4" key="1">
    <citation type="submission" date="2022-01" db="EMBL/GenBank/DDBJ databases">
        <authorList>
            <person name="King R."/>
        </authorList>
    </citation>
    <scope>NUCLEOTIDE SEQUENCE</scope>
</reference>
<sequence length="223" mass="25323">MYLPLIPLSYLKNVKVAFYSLNVRLFVPAPLRCFRCQRFGHTSVNCEKPQVCICGKPLRTGSPCTPPIRCVNCDGTHSARSKDCPIYKQEFAIQELKTKENLSYFDAKRKVAAKTPRPNKSYSQVIRPPAPPTININDLVQSLIPHLVKAISHLFLPPPSTSHNLPPYPMARSYDESDRQSISKRRKSDRSDIESIMSETPSNSETKRKKKKRVGQKANQEKL</sequence>
<accession>A0A9P0CUW8</accession>
<dbReference type="AlphaFoldDB" id="A0A9P0CUW8"/>
<dbReference type="PROSITE" id="PS50158">
    <property type="entry name" value="ZF_CCHC"/>
    <property type="match status" value="1"/>
</dbReference>
<dbReference type="GO" id="GO:0003676">
    <property type="term" value="F:nucleic acid binding"/>
    <property type="evidence" value="ECO:0007669"/>
    <property type="project" value="InterPro"/>
</dbReference>
<evidence type="ECO:0000256" key="1">
    <source>
        <dbReference type="PROSITE-ProRule" id="PRU00047"/>
    </source>
</evidence>
<evidence type="ECO:0000256" key="2">
    <source>
        <dbReference type="SAM" id="MobiDB-lite"/>
    </source>
</evidence>
<keyword evidence="1" id="KW-0479">Metal-binding</keyword>
<gene>
    <name evidence="4" type="ORF">PSYICH_LOCUS7739</name>
</gene>
<dbReference type="OrthoDB" id="6781267at2759"/>
<protein>
    <recommendedName>
        <fullName evidence="3">CCHC-type domain-containing protein</fullName>
    </recommendedName>
</protein>
<keyword evidence="1" id="KW-0863">Zinc-finger</keyword>
<evidence type="ECO:0000313" key="5">
    <source>
        <dbReference type="Proteomes" id="UP001153636"/>
    </source>
</evidence>
<keyword evidence="1" id="KW-0862">Zinc</keyword>
<organism evidence="4 5">
    <name type="scientific">Psylliodes chrysocephalus</name>
    <dbReference type="NCBI Taxonomy" id="3402493"/>
    <lineage>
        <taxon>Eukaryota</taxon>
        <taxon>Metazoa</taxon>
        <taxon>Ecdysozoa</taxon>
        <taxon>Arthropoda</taxon>
        <taxon>Hexapoda</taxon>
        <taxon>Insecta</taxon>
        <taxon>Pterygota</taxon>
        <taxon>Neoptera</taxon>
        <taxon>Endopterygota</taxon>
        <taxon>Coleoptera</taxon>
        <taxon>Polyphaga</taxon>
        <taxon>Cucujiformia</taxon>
        <taxon>Chrysomeloidea</taxon>
        <taxon>Chrysomelidae</taxon>
        <taxon>Galerucinae</taxon>
        <taxon>Alticini</taxon>
        <taxon>Psylliodes</taxon>
    </lineage>
</organism>
<evidence type="ECO:0000259" key="3">
    <source>
        <dbReference type="PROSITE" id="PS50158"/>
    </source>
</evidence>